<dbReference type="EMBL" id="JBHTAX010000004">
    <property type="protein sequence ID" value="MFC7192070.1"/>
    <property type="molecule type" value="Genomic_DNA"/>
</dbReference>
<dbReference type="GeneID" id="76202167"/>
<dbReference type="EMBL" id="JBHTAX010000004">
    <property type="protein sequence ID" value="MFC7192485.1"/>
    <property type="molecule type" value="Genomic_DNA"/>
</dbReference>
<reference evidence="3" key="2">
    <citation type="journal article" date="2019" name="Int. J. Syst. Evol. Microbiol.">
        <title>The Global Catalogue of Microorganisms (GCM) 10K type strain sequencing project: providing services to taxonomists for standard genome sequencing and annotation.</title>
        <authorList>
            <consortium name="The Broad Institute Genomics Platform"/>
            <consortium name="The Broad Institute Genome Sequencing Center for Infectious Disease"/>
            <person name="Wu L."/>
            <person name="Ma J."/>
        </authorList>
    </citation>
    <scope>NUCLEOTIDE SEQUENCE [LARGE SCALE GENOMIC DNA]</scope>
    <source>
        <strain evidence="3">RDMS1</strain>
    </source>
</reference>
<reference evidence="1" key="1">
    <citation type="journal article" date="2014" name="Int. J. Syst. Evol. Microbiol.">
        <title>Complete genome sequence of Corynebacterium casei LMG S-19264T (=DSM 44701T), isolated from a smear-ripened cheese.</title>
        <authorList>
            <consortium name="US DOE Joint Genome Institute (JGI-PGF)"/>
            <person name="Walter F."/>
            <person name="Albersmeier A."/>
            <person name="Kalinowski J."/>
            <person name="Ruckert C."/>
        </authorList>
    </citation>
    <scope>NUCLEOTIDE SEQUENCE [LARGE SCALE GENOMIC DNA]</scope>
    <source>
        <strain evidence="1">NBRC 107106</strain>
    </source>
</reference>
<keyword evidence="3" id="KW-1185">Reference proteome</keyword>
<protein>
    <submittedName>
        <fullName evidence="1">Uncharacterized protein</fullName>
    </submittedName>
</protein>
<reference evidence="1" key="3">
    <citation type="submission" date="2024-09" db="EMBL/GenBank/DDBJ databases">
        <authorList>
            <person name="Sun Q."/>
        </authorList>
    </citation>
    <scope>NUCLEOTIDE SEQUENCE</scope>
    <source>
        <strain evidence="1">NBRC 107106</strain>
    </source>
</reference>
<evidence type="ECO:0000313" key="1">
    <source>
        <dbReference type="EMBL" id="MFC7192070.1"/>
    </source>
</evidence>
<dbReference type="RefSeq" id="WP_264556451.1">
    <property type="nucleotide sequence ID" value="NZ_CP109980.1"/>
</dbReference>
<evidence type="ECO:0000313" key="2">
    <source>
        <dbReference type="EMBL" id="MFC7192485.1"/>
    </source>
</evidence>
<comment type="caution">
    <text evidence="1">The sequence shown here is derived from an EMBL/GenBank/DDBJ whole genome shotgun (WGS) entry which is preliminary data.</text>
</comment>
<sequence length="117" mass="13368">MAIRPDIEWFIRTPPAERISLRTHAGNGEFSPVELSYVDLVPYCHETSIAGYERAIAAGKQIRQRITVLANRWRLPILDALATDHYELSRKVYAGEREHFPGEFIGFKLTCKNPALE</sequence>
<organism evidence="1 3">
    <name type="scientific">Halocatena marina</name>
    <dbReference type="NCBI Taxonomy" id="2934937"/>
    <lineage>
        <taxon>Archaea</taxon>
        <taxon>Methanobacteriati</taxon>
        <taxon>Methanobacteriota</taxon>
        <taxon>Stenosarchaea group</taxon>
        <taxon>Halobacteria</taxon>
        <taxon>Halobacteriales</taxon>
        <taxon>Natronomonadaceae</taxon>
        <taxon>Halocatena</taxon>
    </lineage>
</organism>
<dbReference type="AlphaFoldDB" id="A0ABD5YX47"/>
<gene>
    <name evidence="1" type="ORF">ACFQL7_21200</name>
    <name evidence="2" type="ORF">ACFQL7_23495</name>
</gene>
<proteinExistence type="predicted"/>
<name>A0ABD5YX47_9EURY</name>
<accession>A0ABD5YX47</accession>
<evidence type="ECO:0000313" key="3">
    <source>
        <dbReference type="Proteomes" id="UP001596417"/>
    </source>
</evidence>
<dbReference type="Proteomes" id="UP001596417">
    <property type="component" value="Unassembled WGS sequence"/>
</dbReference>